<feature type="transmembrane region" description="Helical" evidence="1">
    <location>
        <begin position="265"/>
        <end position="291"/>
    </location>
</feature>
<comment type="caution">
    <text evidence="2">The sequence shown here is derived from an EMBL/GenBank/DDBJ whole genome shotgun (WGS) entry which is preliminary data.</text>
</comment>
<proteinExistence type="predicted"/>
<reference evidence="2 3" key="1">
    <citation type="journal article" date="2020" name="Sci. Rep.">
        <title>A novel cyanobacterial geosmin producer, revising GeoA distribution and dispersion patterns in Bacteria.</title>
        <authorList>
            <person name="Churro C."/>
            <person name="Semedo-Aguiar A.P."/>
            <person name="Silva A.D."/>
            <person name="Pereira-Leal J.B."/>
            <person name="Leite R.B."/>
        </authorList>
    </citation>
    <scope>NUCLEOTIDE SEQUENCE [LARGE SCALE GENOMIC DNA]</scope>
    <source>
        <strain evidence="2 3">IPMA8</strain>
    </source>
</reference>
<feature type="transmembrane region" description="Helical" evidence="1">
    <location>
        <begin position="333"/>
        <end position="355"/>
    </location>
</feature>
<dbReference type="EMBL" id="SRRZ01000232">
    <property type="protein sequence ID" value="NQE38473.1"/>
    <property type="molecule type" value="Genomic_DNA"/>
</dbReference>
<feature type="transmembrane region" description="Helical" evidence="1">
    <location>
        <begin position="298"/>
        <end position="327"/>
    </location>
</feature>
<dbReference type="Proteomes" id="UP000702425">
    <property type="component" value="Unassembled WGS sequence"/>
</dbReference>
<evidence type="ECO:0000313" key="2">
    <source>
        <dbReference type="EMBL" id="NQE38473.1"/>
    </source>
</evidence>
<keyword evidence="1" id="KW-1133">Transmembrane helix</keyword>
<keyword evidence="3" id="KW-1185">Reference proteome</keyword>
<feature type="transmembrane region" description="Helical" evidence="1">
    <location>
        <begin position="109"/>
        <end position="127"/>
    </location>
</feature>
<protein>
    <submittedName>
        <fullName evidence="2">Uncharacterized protein</fullName>
    </submittedName>
</protein>
<feature type="transmembrane region" description="Helical" evidence="1">
    <location>
        <begin position="76"/>
        <end position="97"/>
    </location>
</feature>
<name>A0ABX2D9J4_9CYAN</name>
<sequence length="389" mass="42067">MTLTLFLFLPLSHSPSLLPLPLPPPLPKMLTQLIAQTSTAGQALDTLSDAIEVSQKTVESWNLVWFNTFNTQESSLWIALVKLGLILAGISVTYLAVTSGKEIIEKQSWSELVAMFIWPLVIVVFLSNNGKVLAESVKFLKVVGSTQVQEIMKIQVGEMTFRTALSDVNLTSAGKEEIEKLYSECQGKVGSALVECWNSKKQPAQQILQAAEQQNGGPLKSLQRFVENLGNVANLQDIRNGDFAGQVFRSTVLPIIRLILRSVQWAFVNILEAALLLTALFGPLAMGLSLLPLQGKPIWAWLIGFMSLFGVQLGYNIVVGLVAVVIVKSDAELVTDIAFLFFLAVFSPVLAVLIAKGGGTALYSAIANSTKQLTDIASNAIGVIAGKLI</sequence>
<gene>
    <name evidence="2" type="ORF">E5S67_06258</name>
</gene>
<evidence type="ECO:0000313" key="3">
    <source>
        <dbReference type="Proteomes" id="UP000702425"/>
    </source>
</evidence>
<accession>A0ABX2D9J4</accession>
<keyword evidence="1" id="KW-0812">Transmembrane</keyword>
<evidence type="ECO:0000256" key="1">
    <source>
        <dbReference type="SAM" id="Phobius"/>
    </source>
</evidence>
<organism evidence="2 3">
    <name type="scientific">Microcoleus asticus IPMA8</name>
    <dbReference type="NCBI Taxonomy" id="2563858"/>
    <lineage>
        <taxon>Bacteria</taxon>
        <taxon>Bacillati</taxon>
        <taxon>Cyanobacteriota</taxon>
        <taxon>Cyanophyceae</taxon>
        <taxon>Oscillatoriophycideae</taxon>
        <taxon>Oscillatoriales</taxon>
        <taxon>Microcoleaceae</taxon>
        <taxon>Microcoleus</taxon>
        <taxon>Microcoleus asticus</taxon>
    </lineage>
</organism>
<keyword evidence="1" id="KW-0472">Membrane</keyword>